<feature type="region of interest" description="Disordered" evidence="2">
    <location>
        <begin position="1"/>
        <end position="30"/>
    </location>
</feature>
<feature type="compositionally biased region" description="Pro residues" evidence="2">
    <location>
        <begin position="1"/>
        <end position="15"/>
    </location>
</feature>
<dbReference type="InterPro" id="IPR050300">
    <property type="entry name" value="GDXG_lipolytic_enzyme"/>
</dbReference>
<dbReference type="SUPFAM" id="SSF53474">
    <property type="entry name" value="alpha/beta-Hydrolases"/>
    <property type="match status" value="1"/>
</dbReference>
<dbReference type="EMBL" id="FZQA01000001">
    <property type="protein sequence ID" value="SNT68310.1"/>
    <property type="molecule type" value="Genomic_DNA"/>
</dbReference>
<gene>
    <name evidence="4" type="ORF">SAMN06297382_0812</name>
</gene>
<evidence type="ECO:0000256" key="2">
    <source>
        <dbReference type="SAM" id="MobiDB-lite"/>
    </source>
</evidence>
<dbReference type="PANTHER" id="PTHR48081">
    <property type="entry name" value="AB HYDROLASE SUPERFAMILY PROTEIN C4A8.06C"/>
    <property type="match status" value="1"/>
</dbReference>
<dbReference type="InterPro" id="IPR013094">
    <property type="entry name" value="AB_hydrolase_3"/>
</dbReference>
<sequence length="340" mass="35473">MSQPSQPRPSAPTPSPQGEEPDAETAAFLPRLQAMLDAPHPLDRDNPLAAARAKASAIFAAFAGDPEPESSLAIHEEIAPGPDRNVPLRIYRLLTENAAPAPLIVFFHGGGWSLGALDDYDGLLSDLAALSGAAIVSVGYRLAPEHPFPAGLDDARAATAYVARRAEAYGCDPRRLGVMGDSAGGNLAAVIALEARGSAGPPVAAQFLLYPMLDVSRPHTVYPSRLRYGGGAYFLTREGLDASVAGYLRDPSLAADPRVSPMNAPDLSGAPPAYVLAPACDPLRDEAEAYARRLEAAGVPARFDCVPGAIHGFLSFGALAGARAARRALADEIRRLLASA</sequence>
<dbReference type="RefSeq" id="WP_089411262.1">
    <property type="nucleotide sequence ID" value="NZ_FZQA01000001.1"/>
</dbReference>
<dbReference type="PANTHER" id="PTHR48081:SF8">
    <property type="entry name" value="ALPHA_BETA HYDROLASE FOLD-3 DOMAIN-CONTAINING PROTEIN-RELATED"/>
    <property type="match status" value="1"/>
</dbReference>
<dbReference type="Gene3D" id="3.40.50.1820">
    <property type="entry name" value="alpha/beta hydrolase"/>
    <property type="match status" value="1"/>
</dbReference>
<evidence type="ECO:0000256" key="1">
    <source>
        <dbReference type="ARBA" id="ARBA00022801"/>
    </source>
</evidence>
<evidence type="ECO:0000313" key="4">
    <source>
        <dbReference type="EMBL" id="SNT68310.1"/>
    </source>
</evidence>
<evidence type="ECO:0000313" key="5">
    <source>
        <dbReference type="Proteomes" id="UP000198346"/>
    </source>
</evidence>
<protein>
    <submittedName>
        <fullName evidence="4">Acetyl esterase</fullName>
    </submittedName>
</protein>
<proteinExistence type="predicted"/>
<keyword evidence="1" id="KW-0378">Hydrolase</keyword>
<dbReference type="Pfam" id="PF07859">
    <property type="entry name" value="Abhydrolase_3"/>
    <property type="match status" value="1"/>
</dbReference>
<dbReference type="Proteomes" id="UP000198346">
    <property type="component" value="Unassembled WGS sequence"/>
</dbReference>
<evidence type="ECO:0000259" key="3">
    <source>
        <dbReference type="Pfam" id="PF07859"/>
    </source>
</evidence>
<reference evidence="4" key="1">
    <citation type="submission" date="2017-07" db="EMBL/GenBank/DDBJ databases">
        <authorList>
            <person name="Sun Z.S."/>
            <person name="Albrecht U."/>
            <person name="Echele G."/>
            <person name="Lee C.C."/>
        </authorList>
    </citation>
    <scope>NUCLEOTIDE SEQUENCE [LARGE SCALE GENOMIC DNA]</scope>
    <source>
        <strain evidence="4">CGMCC 1.12710</strain>
    </source>
</reference>
<dbReference type="GO" id="GO:0016787">
    <property type="term" value="F:hydrolase activity"/>
    <property type="evidence" value="ECO:0007669"/>
    <property type="project" value="UniProtKB-KW"/>
</dbReference>
<dbReference type="AlphaFoldDB" id="A0A239PL65"/>
<name>A0A239PL65_9PROT</name>
<dbReference type="InterPro" id="IPR029058">
    <property type="entry name" value="AB_hydrolase_fold"/>
</dbReference>
<organism evidence="4 5">
    <name type="scientific">Amphiplicatus metriothermophilus</name>
    <dbReference type="NCBI Taxonomy" id="1519374"/>
    <lineage>
        <taxon>Bacteria</taxon>
        <taxon>Pseudomonadati</taxon>
        <taxon>Pseudomonadota</taxon>
        <taxon>Alphaproteobacteria</taxon>
        <taxon>Parvularculales</taxon>
        <taxon>Parvularculaceae</taxon>
        <taxon>Amphiplicatus</taxon>
    </lineage>
</organism>
<keyword evidence="5" id="KW-1185">Reference proteome</keyword>
<dbReference type="OrthoDB" id="9806180at2"/>
<accession>A0A239PL65</accession>
<feature type="domain" description="Alpha/beta hydrolase fold-3" evidence="3">
    <location>
        <begin position="104"/>
        <end position="314"/>
    </location>
</feature>